<name>A0ABY9S2F6_9ACTN</name>
<proteinExistence type="predicted"/>
<evidence type="ECO:0000256" key="1">
    <source>
        <dbReference type="SAM" id="MobiDB-lite"/>
    </source>
</evidence>
<feature type="region of interest" description="Disordered" evidence="1">
    <location>
        <begin position="25"/>
        <end position="76"/>
    </location>
</feature>
<evidence type="ECO:0000313" key="3">
    <source>
        <dbReference type="Proteomes" id="UP001250858"/>
    </source>
</evidence>
<dbReference type="EMBL" id="CP133762">
    <property type="protein sequence ID" value="WMX48612.1"/>
    <property type="molecule type" value="Genomic_DNA"/>
</dbReference>
<protein>
    <recommendedName>
        <fullName evidence="4">Serine/threonine protein kinase</fullName>
    </recommendedName>
</protein>
<accession>A0ABY9S2F6</accession>
<organism evidence="2 3">
    <name type="scientific">Streptomyces roseicoloratus</name>
    <dbReference type="NCBI Taxonomy" id="2508722"/>
    <lineage>
        <taxon>Bacteria</taxon>
        <taxon>Bacillati</taxon>
        <taxon>Actinomycetota</taxon>
        <taxon>Actinomycetes</taxon>
        <taxon>Kitasatosporales</taxon>
        <taxon>Streptomycetaceae</taxon>
        <taxon>Streptomyces</taxon>
    </lineage>
</organism>
<evidence type="ECO:0008006" key="4">
    <source>
        <dbReference type="Google" id="ProtNLM"/>
    </source>
</evidence>
<dbReference type="RefSeq" id="WP_309550019.1">
    <property type="nucleotide sequence ID" value="NZ_CP133762.1"/>
</dbReference>
<keyword evidence="3" id="KW-1185">Reference proteome</keyword>
<dbReference type="Proteomes" id="UP001250858">
    <property type="component" value="Chromosome"/>
</dbReference>
<sequence length="200" mass="20540">MGLAAALVFGVGGAATVYVLTKDDDKKASASDNGKPGTQTGSGGVTGASSSPSSDGSGESGSAPSAKPSAKADPKPVTYENINLTRGYHLTFGDEVVRPQDGEDDGYDLSYDSGSYLEAESTGGTMVLLDPGQEGTLEVCRAETRFTQKVNVDKLAPGRQMCVTTGTGHMGLVTVKAFSPEGSPSTYMTLDLTVWRNGAV</sequence>
<reference evidence="2 3" key="1">
    <citation type="submission" date="2023-09" db="EMBL/GenBank/DDBJ databases">
        <title>Complete genome of Streptomyces roseicoloratus T14.</title>
        <authorList>
            <person name="Bashizi T."/>
            <person name="Kim M.-J."/>
            <person name="Lee G."/>
            <person name="Tagele S.B."/>
            <person name="Shin J.-H."/>
        </authorList>
    </citation>
    <scope>NUCLEOTIDE SEQUENCE [LARGE SCALE GENOMIC DNA]</scope>
    <source>
        <strain evidence="2 3">T14</strain>
    </source>
</reference>
<feature type="compositionally biased region" description="Low complexity" evidence="1">
    <location>
        <begin position="47"/>
        <end position="76"/>
    </location>
</feature>
<evidence type="ECO:0000313" key="2">
    <source>
        <dbReference type="EMBL" id="WMX48612.1"/>
    </source>
</evidence>
<gene>
    <name evidence="2" type="ORF">RGF97_32735</name>
</gene>